<keyword evidence="1" id="KW-0812">Transmembrane</keyword>
<feature type="transmembrane region" description="Helical" evidence="1">
    <location>
        <begin position="6"/>
        <end position="29"/>
    </location>
</feature>
<evidence type="ECO:0000256" key="1">
    <source>
        <dbReference type="SAM" id="Phobius"/>
    </source>
</evidence>
<comment type="caution">
    <text evidence="2">The sequence shown here is derived from an EMBL/GenBank/DDBJ whole genome shotgun (WGS) entry which is preliminary data.</text>
</comment>
<feature type="transmembrane region" description="Helical" evidence="1">
    <location>
        <begin position="41"/>
        <end position="61"/>
    </location>
</feature>
<reference evidence="2 3" key="1">
    <citation type="submission" date="2020-04" db="EMBL/GenBank/DDBJ databases">
        <authorList>
            <person name="Laetsch R D."/>
            <person name="Stevens L."/>
            <person name="Kumar S."/>
            <person name="Blaxter L. M."/>
        </authorList>
    </citation>
    <scope>NUCLEOTIDE SEQUENCE [LARGE SCALE GENOMIC DNA]</scope>
</reference>
<keyword evidence="3" id="KW-1185">Reference proteome</keyword>
<dbReference type="PANTHER" id="PTHR24224:SF17">
    <property type="entry name" value="G-PROTEIN COUPLED RECEPTORS FAMILY 1 PROFILE DOMAIN-CONTAINING PROTEIN"/>
    <property type="match status" value="1"/>
</dbReference>
<dbReference type="PANTHER" id="PTHR24224">
    <property type="entry name" value="CARDIOACCELERATORY PEPTIDE RECEPTOR-RELATED"/>
    <property type="match status" value="1"/>
</dbReference>
<evidence type="ECO:0008006" key="4">
    <source>
        <dbReference type="Google" id="ProtNLM"/>
    </source>
</evidence>
<keyword evidence="1" id="KW-1133">Transmembrane helix</keyword>
<dbReference type="Proteomes" id="UP000494206">
    <property type="component" value="Unassembled WGS sequence"/>
</dbReference>
<sequence length="308" mass="35705">MPWSMYVFFAMSIIAIPLYLLIFICLCGLRTHSKIYNSTFYTLFMQHCIADFLAILTYYFVNPIRQIPAVQKFYFEYQKYYIAAACFNTIYVCFIIRCCGIILLSLQRFVIIVFPTSHISLAIQNASKLKVILVFWLIPLPLSIFILKDADFYYDSLETMQIIAPLQITNRNSIIALSIVSLACAICSMCHLSIYIAIRQKVVSKRLRRELNLTLQIVALHLAFFVMMVFYGLVNHFGRTGNSSARFYIRTIYPIANGFLSYLNPFCVLLLNRDLGERVKCLITRRTIRTSDIQLSMTTQSTKLRNHQ</sequence>
<dbReference type="GO" id="GO:0016020">
    <property type="term" value="C:membrane"/>
    <property type="evidence" value="ECO:0007669"/>
    <property type="project" value="TreeGrafter"/>
</dbReference>
<dbReference type="Gene3D" id="1.20.1070.10">
    <property type="entry name" value="Rhodopsin 7-helix transmembrane proteins"/>
    <property type="match status" value="1"/>
</dbReference>
<feature type="transmembrane region" description="Helical" evidence="1">
    <location>
        <begin position="210"/>
        <end position="231"/>
    </location>
</feature>
<dbReference type="OrthoDB" id="5868253at2759"/>
<feature type="transmembrane region" description="Helical" evidence="1">
    <location>
        <begin position="81"/>
        <end position="106"/>
    </location>
</feature>
<evidence type="ECO:0000313" key="2">
    <source>
        <dbReference type="EMBL" id="CAB3406629.1"/>
    </source>
</evidence>
<dbReference type="InterPro" id="IPR019426">
    <property type="entry name" value="7TM_GPCR_serpentine_rcpt_Srv"/>
</dbReference>
<organism evidence="2 3">
    <name type="scientific">Caenorhabditis bovis</name>
    <dbReference type="NCBI Taxonomy" id="2654633"/>
    <lineage>
        <taxon>Eukaryota</taxon>
        <taxon>Metazoa</taxon>
        <taxon>Ecdysozoa</taxon>
        <taxon>Nematoda</taxon>
        <taxon>Chromadorea</taxon>
        <taxon>Rhabditida</taxon>
        <taxon>Rhabditina</taxon>
        <taxon>Rhabditomorpha</taxon>
        <taxon>Rhabditoidea</taxon>
        <taxon>Rhabditidae</taxon>
        <taxon>Peloderinae</taxon>
        <taxon>Caenorhabditis</taxon>
    </lineage>
</organism>
<gene>
    <name evidence="2" type="ORF">CBOVIS_LOCUS8679</name>
</gene>
<feature type="transmembrane region" description="Helical" evidence="1">
    <location>
        <begin position="127"/>
        <end position="147"/>
    </location>
</feature>
<accession>A0A8S1EZ21</accession>
<dbReference type="InterPro" id="IPR052665">
    <property type="entry name" value="Neuropeptide-GPCR"/>
</dbReference>
<dbReference type="Pfam" id="PF10323">
    <property type="entry name" value="7TM_GPCR_Srv"/>
    <property type="match status" value="1"/>
</dbReference>
<dbReference type="SUPFAM" id="SSF81321">
    <property type="entry name" value="Family A G protein-coupled receptor-like"/>
    <property type="match status" value="1"/>
</dbReference>
<name>A0A8S1EZ21_9PELO</name>
<proteinExistence type="predicted"/>
<keyword evidence="1" id="KW-0472">Membrane</keyword>
<protein>
    <recommendedName>
        <fullName evidence="4">G-protein coupled receptors family 1 profile domain-containing protein</fullName>
    </recommendedName>
</protein>
<dbReference type="FunFam" id="1.20.1070.10:FF:000430">
    <property type="entry name" value="Serpentine Receptor, class V"/>
    <property type="match status" value="1"/>
</dbReference>
<feature type="transmembrane region" description="Helical" evidence="1">
    <location>
        <begin position="174"/>
        <end position="198"/>
    </location>
</feature>
<feature type="transmembrane region" description="Helical" evidence="1">
    <location>
        <begin position="251"/>
        <end position="271"/>
    </location>
</feature>
<dbReference type="EMBL" id="CADEPM010000005">
    <property type="protein sequence ID" value="CAB3406629.1"/>
    <property type="molecule type" value="Genomic_DNA"/>
</dbReference>
<evidence type="ECO:0000313" key="3">
    <source>
        <dbReference type="Proteomes" id="UP000494206"/>
    </source>
</evidence>
<dbReference type="AlphaFoldDB" id="A0A8S1EZ21"/>